<evidence type="ECO:0000256" key="1">
    <source>
        <dbReference type="ARBA" id="ARBA00022670"/>
    </source>
</evidence>
<dbReference type="InterPro" id="IPR024079">
    <property type="entry name" value="MetalloPept_cat_dom_sf"/>
</dbReference>
<keyword evidence="7" id="KW-0482">Metalloprotease</keyword>
<dbReference type="InterPro" id="IPR001818">
    <property type="entry name" value="Pept_M10_metallopeptidase"/>
</dbReference>
<name>A0A7Y6DZT6_9CELL</name>
<comment type="caution">
    <text evidence="7">The sequence shown here is derived from an EMBL/GenBank/DDBJ whole genome shotgun (WGS) entry which is preliminary data.</text>
</comment>
<gene>
    <name evidence="7" type="ORF">HP550_21485</name>
</gene>
<sequence length="301" mass="30611">MSAGEPQGLNPWVGARGDAPFPVVLPHPRPGGDVPAVRFLGPPVPIRRGPRVSFLLMVALAVGALVLGGRWWMATSSAFGPPGGLEESALPLGAPPVVQPGQGAFAFTGMQPDGSGPVAYSPCRPIHYVVRPDGAPLGGGELVRQAIASVSAATGLQFIDDGETQEAPSVDREAYQPSVYGRRWAPVLIAWSTSAESPELVGDVAGIAGSATVTRAGQTVYVSGSVTLDAEDIAPLVAAPSTQPTALGIVTHELGHLVGLDHVDDPTQLMYPSTQLLVAGFAGGDRAGLAALGAGECAPDV</sequence>
<evidence type="ECO:0000256" key="5">
    <source>
        <dbReference type="SAM" id="Phobius"/>
    </source>
</evidence>
<dbReference type="GO" id="GO:0031012">
    <property type="term" value="C:extracellular matrix"/>
    <property type="evidence" value="ECO:0007669"/>
    <property type="project" value="InterPro"/>
</dbReference>
<dbReference type="GO" id="GO:0004222">
    <property type="term" value="F:metalloendopeptidase activity"/>
    <property type="evidence" value="ECO:0007669"/>
    <property type="project" value="InterPro"/>
</dbReference>
<dbReference type="GO" id="GO:0008270">
    <property type="term" value="F:zinc ion binding"/>
    <property type="evidence" value="ECO:0007669"/>
    <property type="project" value="InterPro"/>
</dbReference>
<dbReference type="GO" id="GO:0006508">
    <property type="term" value="P:proteolysis"/>
    <property type="evidence" value="ECO:0007669"/>
    <property type="project" value="UniProtKB-KW"/>
</dbReference>
<evidence type="ECO:0000313" key="8">
    <source>
        <dbReference type="Proteomes" id="UP000565724"/>
    </source>
</evidence>
<keyword evidence="4" id="KW-0862">Zinc</keyword>
<dbReference type="EMBL" id="JABMCI010000071">
    <property type="protein sequence ID" value="NUU19825.1"/>
    <property type="molecule type" value="Genomic_DNA"/>
</dbReference>
<keyword evidence="2" id="KW-0479">Metal-binding</keyword>
<dbReference type="AlphaFoldDB" id="A0A7Y6DZT6"/>
<feature type="transmembrane region" description="Helical" evidence="5">
    <location>
        <begin position="54"/>
        <end position="73"/>
    </location>
</feature>
<accession>A0A7Y6DZT6</accession>
<keyword evidence="5" id="KW-0812">Transmembrane</keyword>
<keyword evidence="8" id="KW-1185">Reference proteome</keyword>
<evidence type="ECO:0000256" key="3">
    <source>
        <dbReference type="ARBA" id="ARBA00022801"/>
    </source>
</evidence>
<evidence type="ECO:0000256" key="2">
    <source>
        <dbReference type="ARBA" id="ARBA00022723"/>
    </source>
</evidence>
<dbReference type="InterPro" id="IPR021190">
    <property type="entry name" value="Pept_M10A"/>
</dbReference>
<evidence type="ECO:0000313" key="7">
    <source>
        <dbReference type="EMBL" id="NUU19825.1"/>
    </source>
</evidence>
<dbReference type="Proteomes" id="UP000565724">
    <property type="component" value="Unassembled WGS sequence"/>
</dbReference>
<evidence type="ECO:0000259" key="6">
    <source>
        <dbReference type="Pfam" id="PF00413"/>
    </source>
</evidence>
<keyword evidence="5" id="KW-0472">Membrane</keyword>
<evidence type="ECO:0000256" key="4">
    <source>
        <dbReference type="ARBA" id="ARBA00022833"/>
    </source>
</evidence>
<keyword evidence="3" id="KW-0378">Hydrolase</keyword>
<keyword evidence="5" id="KW-1133">Transmembrane helix</keyword>
<dbReference type="PRINTS" id="PR00138">
    <property type="entry name" value="MATRIXIN"/>
</dbReference>
<proteinExistence type="predicted"/>
<organism evidence="7 8">
    <name type="scientific">Cellulomonas humilata</name>
    <dbReference type="NCBI Taxonomy" id="144055"/>
    <lineage>
        <taxon>Bacteria</taxon>
        <taxon>Bacillati</taxon>
        <taxon>Actinomycetota</taxon>
        <taxon>Actinomycetes</taxon>
        <taxon>Micrococcales</taxon>
        <taxon>Cellulomonadaceae</taxon>
        <taxon>Cellulomonas</taxon>
    </lineage>
</organism>
<dbReference type="RefSeq" id="WP_175349710.1">
    <property type="nucleotide sequence ID" value="NZ_JABMCI010000071.1"/>
</dbReference>
<keyword evidence="1 7" id="KW-0645">Protease</keyword>
<protein>
    <submittedName>
        <fullName evidence="7">Matrixin family metalloprotease</fullName>
    </submittedName>
</protein>
<dbReference type="Pfam" id="PF00413">
    <property type="entry name" value="Peptidase_M10"/>
    <property type="match status" value="1"/>
</dbReference>
<reference evidence="7 8" key="1">
    <citation type="submission" date="2020-05" db="EMBL/GenBank/DDBJ databases">
        <title>Genome Sequencing of Type Strains.</title>
        <authorList>
            <person name="Lemaire J.F."/>
            <person name="Inderbitzin P."/>
            <person name="Gregorio O.A."/>
            <person name="Collins S.B."/>
            <person name="Wespe N."/>
            <person name="Knight-Connoni V."/>
        </authorList>
    </citation>
    <scope>NUCLEOTIDE SEQUENCE [LARGE SCALE GENOMIC DNA]</scope>
    <source>
        <strain evidence="7 8">ATCC 25174</strain>
    </source>
</reference>
<dbReference type="Gene3D" id="3.40.390.10">
    <property type="entry name" value="Collagenase (Catalytic Domain)"/>
    <property type="match status" value="1"/>
</dbReference>
<dbReference type="SUPFAM" id="SSF55486">
    <property type="entry name" value="Metalloproteases ('zincins'), catalytic domain"/>
    <property type="match status" value="1"/>
</dbReference>
<feature type="domain" description="Peptidase M10 metallopeptidase" evidence="6">
    <location>
        <begin position="222"/>
        <end position="275"/>
    </location>
</feature>